<accession>A0ACC5T4G6</accession>
<reference evidence="1" key="1">
    <citation type="submission" date="2021-03" db="EMBL/GenBank/DDBJ databases">
        <title>Genomic Encyclopedia of Type Strains, Phase IV (KMG-IV): sequencing the most valuable type-strain genomes for metagenomic binning, comparative biology and taxonomic classification.</title>
        <authorList>
            <person name="Goeker M."/>
        </authorList>
    </citation>
    <scope>NUCLEOTIDE SEQUENCE</scope>
    <source>
        <strain evidence="1">DSM 18131</strain>
    </source>
</reference>
<dbReference type="Proteomes" id="UP000823773">
    <property type="component" value="Unassembled WGS sequence"/>
</dbReference>
<evidence type="ECO:0000313" key="1">
    <source>
        <dbReference type="EMBL" id="MBP1875534.1"/>
    </source>
</evidence>
<sequence>MIDGPVRNDGVPNTQAFPMCSEYEQQIGYTEYCKVMQDLALGIPTHQTELDMPSANEIKTGDMAPVIRAAGDHILELTQMKFGFPQTRTRGPVFNLRSKGKHFGDSHRCLVPASAFFEHTRRKYPKAKHRFTLVRAPLMAIAAIWQPSQKGQPAAFTMLTTEPGPDVEPFHNRQIAVLHPIDWQAWIDLTKPEEELLRPLPVGSLRVETR</sequence>
<protein>
    <submittedName>
        <fullName evidence="1">SOS response-associated peptidase YedK</fullName>
    </submittedName>
</protein>
<keyword evidence="2" id="KW-1185">Reference proteome</keyword>
<evidence type="ECO:0000313" key="2">
    <source>
        <dbReference type="Proteomes" id="UP000823773"/>
    </source>
</evidence>
<organism evidence="1 2">
    <name type="scientific">Ensifer adhaerens</name>
    <name type="common">Sinorhizobium morelense</name>
    <dbReference type="NCBI Taxonomy" id="106592"/>
    <lineage>
        <taxon>Bacteria</taxon>
        <taxon>Pseudomonadati</taxon>
        <taxon>Pseudomonadota</taxon>
        <taxon>Alphaproteobacteria</taxon>
        <taxon>Hyphomicrobiales</taxon>
        <taxon>Rhizobiaceae</taxon>
        <taxon>Sinorhizobium/Ensifer group</taxon>
        <taxon>Ensifer</taxon>
    </lineage>
</organism>
<dbReference type="EMBL" id="JAGGJR010000011">
    <property type="protein sequence ID" value="MBP1875534.1"/>
    <property type="molecule type" value="Genomic_DNA"/>
</dbReference>
<proteinExistence type="predicted"/>
<name>A0ACC5T4G6_ENSAD</name>
<gene>
    <name evidence="1" type="ORF">J2Z19_005270</name>
</gene>
<comment type="caution">
    <text evidence="1">The sequence shown here is derived from an EMBL/GenBank/DDBJ whole genome shotgun (WGS) entry which is preliminary data.</text>
</comment>